<feature type="transmembrane region" description="Helical" evidence="1">
    <location>
        <begin position="76"/>
        <end position="105"/>
    </location>
</feature>
<dbReference type="EMBL" id="WLZY01000006">
    <property type="protein sequence ID" value="NDL58910.1"/>
    <property type="molecule type" value="Genomic_DNA"/>
</dbReference>
<accession>A0A7K3M6Q3</accession>
<dbReference type="InterPro" id="IPR025327">
    <property type="entry name" value="DUF4233"/>
</dbReference>
<keyword evidence="1" id="KW-1133">Transmembrane helix</keyword>
<evidence type="ECO:0000313" key="3">
    <source>
        <dbReference type="Proteomes" id="UP000460435"/>
    </source>
</evidence>
<keyword evidence="3" id="KW-1185">Reference proteome</keyword>
<comment type="caution">
    <text evidence="2">The sequence shown here is derived from an EMBL/GenBank/DDBJ whole genome shotgun (WGS) entry which is preliminary data.</text>
</comment>
<feature type="transmembrane region" description="Helical" evidence="1">
    <location>
        <begin position="20"/>
        <end position="39"/>
    </location>
</feature>
<dbReference type="AlphaFoldDB" id="A0A7K3M6Q3"/>
<feature type="transmembrane region" description="Helical" evidence="1">
    <location>
        <begin position="45"/>
        <end position="64"/>
    </location>
</feature>
<dbReference type="Proteomes" id="UP000460435">
    <property type="component" value="Unassembled WGS sequence"/>
</dbReference>
<protein>
    <submittedName>
        <fullName evidence="2">DUF4233 domain-containing protein</fullName>
    </submittedName>
</protein>
<keyword evidence="1" id="KW-0812">Transmembrane</keyword>
<dbReference type="Pfam" id="PF14017">
    <property type="entry name" value="DUF4233"/>
    <property type="match status" value="1"/>
</dbReference>
<keyword evidence="1" id="KW-0472">Membrane</keyword>
<proteinExistence type="predicted"/>
<gene>
    <name evidence="2" type="ORF">F7O44_17720</name>
</gene>
<sequence length="124" mass="12810">MPGRCSERSDGAMNRVASSVLVLEAVMVALVVPVALNLAGVNTMLGLVSAGLVVLLCIAGAATVRRGRIGYVLGSAAQVGAVGMGFVVSMMFVLGAIFAAMWFVLLRYGPEVERRGEERAEGPG</sequence>
<reference evidence="2 3" key="1">
    <citation type="submission" date="2019-11" db="EMBL/GenBank/DDBJ databases">
        <authorList>
            <person name="Li X.-J."/>
            <person name="Feng X.-M."/>
        </authorList>
    </citation>
    <scope>NUCLEOTIDE SEQUENCE [LARGE SCALE GENOMIC DNA]</scope>
    <source>
        <strain evidence="2 3">XMNu-373</strain>
    </source>
</reference>
<organism evidence="2 3">
    <name type="scientific">Phytoactinopolyspora mesophila</name>
    <dbReference type="NCBI Taxonomy" id="2650750"/>
    <lineage>
        <taxon>Bacteria</taxon>
        <taxon>Bacillati</taxon>
        <taxon>Actinomycetota</taxon>
        <taxon>Actinomycetes</taxon>
        <taxon>Jiangellales</taxon>
        <taxon>Jiangellaceae</taxon>
        <taxon>Phytoactinopolyspora</taxon>
    </lineage>
</organism>
<evidence type="ECO:0000256" key="1">
    <source>
        <dbReference type="SAM" id="Phobius"/>
    </source>
</evidence>
<name>A0A7K3M6Q3_9ACTN</name>
<evidence type="ECO:0000313" key="2">
    <source>
        <dbReference type="EMBL" id="NDL58910.1"/>
    </source>
</evidence>